<dbReference type="AlphaFoldDB" id="A0A0Q5UHI9"/>
<reference evidence="2 3" key="1">
    <citation type="journal article" date="2007" name="Nature">
        <title>Evolution of genes and genomes on the Drosophila phylogeny.</title>
        <authorList>
            <consortium name="Drosophila 12 Genomes Consortium"/>
            <person name="Clark A.G."/>
            <person name="Eisen M.B."/>
            <person name="Smith D.R."/>
            <person name="Bergman C.M."/>
            <person name="Oliver B."/>
            <person name="Markow T.A."/>
            <person name="Kaufman T.C."/>
            <person name="Kellis M."/>
            <person name="Gelbart W."/>
            <person name="Iyer V.N."/>
            <person name="Pollard D.A."/>
            <person name="Sackton T.B."/>
            <person name="Larracuente A.M."/>
            <person name="Singh N.D."/>
            <person name="Abad J.P."/>
            <person name="Abt D.N."/>
            <person name="Adryan B."/>
            <person name="Aguade M."/>
            <person name="Akashi H."/>
            <person name="Anderson W.W."/>
            <person name="Aquadro C.F."/>
            <person name="Ardell D.H."/>
            <person name="Arguello R."/>
            <person name="Artieri C.G."/>
            <person name="Barbash D.A."/>
            <person name="Barker D."/>
            <person name="Barsanti P."/>
            <person name="Batterham P."/>
            <person name="Batzoglou S."/>
            <person name="Begun D."/>
            <person name="Bhutkar A."/>
            <person name="Blanco E."/>
            <person name="Bosak S.A."/>
            <person name="Bradley R.K."/>
            <person name="Brand A.D."/>
            <person name="Brent M.R."/>
            <person name="Brooks A.N."/>
            <person name="Brown R.H."/>
            <person name="Butlin R.K."/>
            <person name="Caggese C."/>
            <person name="Calvi B.R."/>
            <person name="Bernardo de Carvalho A."/>
            <person name="Caspi A."/>
            <person name="Castrezana S."/>
            <person name="Celniker S.E."/>
            <person name="Chang J.L."/>
            <person name="Chapple C."/>
            <person name="Chatterji S."/>
            <person name="Chinwalla A."/>
            <person name="Civetta A."/>
            <person name="Clifton S.W."/>
            <person name="Comeron J.M."/>
            <person name="Costello J.C."/>
            <person name="Coyne J.A."/>
            <person name="Daub J."/>
            <person name="David R.G."/>
            <person name="Delcher A.L."/>
            <person name="Delehaunty K."/>
            <person name="Do C.B."/>
            <person name="Ebling H."/>
            <person name="Edwards K."/>
            <person name="Eickbush T."/>
            <person name="Evans J.D."/>
            <person name="Filipski A."/>
            <person name="Findeiss S."/>
            <person name="Freyhult E."/>
            <person name="Fulton L."/>
            <person name="Fulton R."/>
            <person name="Garcia A.C."/>
            <person name="Gardiner A."/>
            <person name="Garfield D.A."/>
            <person name="Garvin B.E."/>
            <person name="Gibson G."/>
            <person name="Gilbert D."/>
            <person name="Gnerre S."/>
            <person name="Godfrey J."/>
            <person name="Good R."/>
            <person name="Gotea V."/>
            <person name="Gravely B."/>
            <person name="Greenberg A.J."/>
            <person name="Griffiths-Jones S."/>
            <person name="Gross S."/>
            <person name="Guigo R."/>
            <person name="Gustafson E.A."/>
            <person name="Haerty W."/>
            <person name="Hahn M.W."/>
            <person name="Halligan D.L."/>
            <person name="Halpern A.L."/>
            <person name="Halter G.M."/>
            <person name="Han M.V."/>
            <person name="Heger A."/>
            <person name="Hillier L."/>
            <person name="Hinrichs A.S."/>
            <person name="Holmes I."/>
            <person name="Hoskins R.A."/>
            <person name="Hubisz M.J."/>
            <person name="Hultmark D."/>
            <person name="Huntley M.A."/>
            <person name="Jaffe D.B."/>
            <person name="Jagadeeshan S."/>
            <person name="Jeck W.R."/>
            <person name="Johnson J."/>
            <person name="Jones C.D."/>
            <person name="Jordan W.C."/>
            <person name="Karpen G.H."/>
            <person name="Kataoka E."/>
            <person name="Keightley P.D."/>
            <person name="Kheradpour P."/>
            <person name="Kirkness E.F."/>
            <person name="Koerich L.B."/>
            <person name="Kristiansen K."/>
            <person name="Kudrna D."/>
            <person name="Kulathinal R.J."/>
            <person name="Kumar S."/>
            <person name="Kwok R."/>
            <person name="Lander E."/>
            <person name="Langley C.H."/>
            <person name="Lapoint R."/>
            <person name="Lazzaro B.P."/>
            <person name="Lee S.J."/>
            <person name="Levesque L."/>
            <person name="Li R."/>
            <person name="Lin C.F."/>
            <person name="Lin M.F."/>
            <person name="Lindblad-Toh K."/>
            <person name="Llopart A."/>
            <person name="Long M."/>
            <person name="Low L."/>
            <person name="Lozovsky E."/>
            <person name="Lu J."/>
            <person name="Luo M."/>
            <person name="Machado C.A."/>
            <person name="Makalowski W."/>
            <person name="Marzo M."/>
            <person name="Matsuda M."/>
            <person name="Matzkin L."/>
            <person name="McAllister B."/>
            <person name="McBride C.S."/>
            <person name="McKernan B."/>
            <person name="McKernan K."/>
            <person name="Mendez-Lago M."/>
            <person name="Minx P."/>
            <person name="Mollenhauer M.U."/>
            <person name="Montooth K."/>
            <person name="Mount S.M."/>
            <person name="Mu X."/>
            <person name="Myers E."/>
            <person name="Negre B."/>
            <person name="Newfeld S."/>
            <person name="Nielsen R."/>
            <person name="Noor M.A."/>
            <person name="O'Grady P."/>
            <person name="Pachter L."/>
            <person name="Papaceit M."/>
            <person name="Parisi M.J."/>
            <person name="Parisi M."/>
            <person name="Parts L."/>
            <person name="Pedersen J.S."/>
            <person name="Pesole G."/>
            <person name="Phillippy A.M."/>
            <person name="Ponting C.P."/>
            <person name="Pop M."/>
            <person name="Porcelli D."/>
            <person name="Powell J.R."/>
            <person name="Prohaska S."/>
            <person name="Pruitt K."/>
            <person name="Puig M."/>
            <person name="Quesneville H."/>
            <person name="Ram K.R."/>
            <person name="Rand D."/>
            <person name="Rasmussen M.D."/>
            <person name="Reed L.K."/>
            <person name="Reenan R."/>
            <person name="Reily A."/>
            <person name="Remington K.A."/>
            <person name="Rieger T.T."/>
            <person name="Ritchie M.G."/>
            <person name="Robin C."/>
            <person name="Rogers Y.H."/>
            <person name="Rohde C."/>
            <person name="Rozas J."/>
            <person name="Rubenfield M.J."/>
            <person name="Ruiz A."/>
            <person name="Russo S."/>
            <person name="Salzberg S.L."/>
            <person name="Sanchez-Gracia A."/>
            <person name="Saranga D.J."/>
            <person name="Sato H."/>
            <person name="Schaeffer S.W."/>
            <person name="Schatz M.C."/>
            <person name="Schlenke T."/>
            <person name="Schwartz R."/>
            <person name="Segarra C."/>
            <person name="Singh R.S."/>
            <person name="Sirot L."/>
            <person name="Sirota M."/>
            <person name="Sisneros N.B."/>
            <person name="Smith C.D."/>
            <person name="Smith T.F."/>
            <person name="Spieth J."/>
            <person name="Stage D.E."/>
            <person name="Stark A."/>
            <person name="Stephan W."/>
            <person name="Strausberg R.L."/>
            <person name="Strempel S."/>
            <person name="Sturgill D."/>
            <person name="Sutton G."/>
            <person name="Sutton G.G."/>
            <person name="Tao W."/>
            <person name="Teichmann S."/>
            <person name="Tobari Y.N."/>
            <person name="Tomimura Y."/>
            <person name="Tsolas J.M."/>
            <person name="Valente V.L."/>
            <person name="Venter E."/>
            <person name="Venter J.C."/>
            <person name="Vicario S."/>
            <person name="Vieira F.G."/>
            <person name="Vilella A.J."/>
            <person name="Villasante A."/>
            <person name="Walenz B."/>
            <person name="Wang J."/>
            <person name="Wasserman M."/>
            <person name="Watts T."/>
            <person name="Wilson D."/>
            <person name="Wilson R.K."/>
            <person name="Wing R.A."/>
            <person name="Wolfner M.F."/>
            <person name="Wong A."/>
            <person name="Wong G.K."/>
            <person name="Wu C.I."/>
            <person name="Wu G."/>
            <person name="Yamamoto D."/>
            <person name="Yang H.P."/>
            <person name="Yang S.P."/>
            <person name="Yorke J.A."/>
            <person name="Yoshida K."/>
            <person name="Zdobnov E."/>
            <person name="Zhang P."/>
            <person name="Zhang Y."/>
            <person name="Zimin A.V."/>
            <person name="Baldwin J."/>
            <person name="Abdouelleil A."/>
            <person name="Abdulkadir J."/>
            <person name="Abebe A."/>
            <person name="Abera B."/>
            <person name="Abreu J."/>
            <person name="Acer S.C."/>
            <person name="Aftuck L."/>
            <person name="Alexander A."/>
            <person name="An P."/>
            <person name="Anderson E."/>
            <person name="Anderson S."/>
            <person name="Arachi H."/>
            <person name="Azer M."/>
            <person name="Bachantsang P."/>
            <person name="Barry A."/>
            <person name="Bayul T."/>
            <person name="Berlin A."/>
            <person name="Bessette D."/>
            <person name="Bloom T."/>
            <person name="Blye J."/>
            <person name="Boguslavskiy L."/>
            <person name="Bonnet C."/>
            <person name="Boukhgalter B."/>
            <person name="Bourzgui I."/>
            <person name="Brown A."/>
            <person name="Cahill P."/>
            <person name="Channer S."/>
            <person name="Cheshatsang Y."/>
            <person name="Chuda L."/>
            <person name="Citroen M."/>
            <person name="Collymore A."/>
            <person name="Cooke P."/>
            <person name="Costello M."/>
            <person name="D'Aco K."/>
            <person name="Daza R."/>
            <person name="De Haan G."/>
            <person name="DeGray S."/>
            <person name="DeMaso C."/>
            <person name="Dhargay N."/>
            <person name="Dooley K."/>
            <person name="Dooley E."/>
            <person name="Doricent M."/>
            <person name="Dorje P."/>
            <person name="Dorjee K."/>
            <person name="Dupes A."/>
            <person name="Elong R."/>
            <person name="Falk J."/>
            <person name="Farina A."/>
            <person name="Faro S."/>
            <person name="Ferguson D."/>
            <person name="Fisher S."/>
            <person name="Foley C.D."/>
            <person name="Franke A."/>
            <person name="Friedrich D."/>
            <person name="Gadbois L."/>
            <person name="Gearin G."/>
            <person name="Gearin C.R."/>
            <person name="Giannoukos G."/>
            <person name="Goode T."/>
            <person name="Graham J."/>
            <person name="Grandbois E."/>
            <person name="Grewal S."/>
            <person name="Gyaltsen K."/>
            <person name="Hafez N."/>
            <person name="Hagos B."/>
            <person name="Hall J."/>
            <person name="Henson C."/>
            <person name="Hollinger A."/>
            <person name="Honan T."/>
            <person name="Huard M.D."/>
            <person name="Hughes L."/>
            <person name="Hurhula B."/>
            <person name="Husby M.E."/>
            <person name="Kamat A."/>
            <person name="Kanga B."/>
            <person name="Kashin S."/>
            <person name="Khazanovich D."/>
            <person name="Kisner P."/>
            <person name="Lance K."/>
            <person name="Lara M."/>
            <person name="Lee W."/>
            <person name="Lennon N."/>
            <person name="Letendre F."/>
            <person name="LeVine R."/>
            <person name="Lipovsky A."/>
            <person name="Liu X."/>
            <person name="Liu J."/>
            <person name="Liu S."/>
            <person name="Lokyitsang T."/>
            <person name="Lokyitsang Y."/>
            <person name="Lubonja R."/>
            <person name="Lui A."/>
            <person name="MacDonald P."/>
            <person name="Magnisalis V."/>
            <person name="Maru K."/>
            <person name="Matthews C."/>
            <person name="McCusker W."/>
            <person name="McDonough S."/>
            <person name="Mehta T."/>
            <person name="Meldrim J."/>
            <person name="Meneus L."/>
            <person name="Mihai O."/>
            <person name="Mihalev A."/>
            <person name="Mihova T."/>
            <person name="Mittelman R."/>
            <person name="Mlenga V."/>
            <person name="Montmayeur A."/>
            <person name="Mulrain L."/>
            <person name="Navidi A."/>
            <person name="Naylor J."/>
            <person name="Negash T."/>
            <person name="Nguyen T."/>
            <person name="Nguyen N."/>
            <person name="Nicol R."/>
            <person name="Norbu C."/>
            <person name="Norbu N."/>
            <person name="Novod N."/>
            <person name="O'Neill B."/>
            <person name="Osman S."/>
            <person name="Markiewicz E."/>
            <person name="Oyono O.L."/>
            <person name="Patti C."/>
            <person name="Phunkhang P."/>
            <person name="Pierre F."/>
            <person name="Priest M."/>
            <person name="Raghuraman S."/>
            <person name="Rege F."/>
            <person name="Reyes R."/>
            <person name="Rise C."/>
            <person name="Rogov P."/>
            <person name="Ross K."/>
            <person name="Ryan E."/>
            <person name="Settipalli S."/>
            <person name="Shea T."/>
            <person name="Sherpa N."/>
            <person name="Shi L."/>
            <person name="Shih D."/>
            <person name="Sparrow T."/>
            <person name="Spaulding J."/>
            <person name="Stalker J."/>
            <person name="Stange-Thomann N."/>
            <person name="Stavropoulos S."/>
            <person name="Stone C."/>
            <person name="Strader C."/>
            <person name="Tesfaye S."/>
            <person name="Thomson T."/>
            <person name="Thoulutsang Y."/>
            <person name="Thoulutsang D."/>
            <person name="Topham K."/>
            <person name="Topping I."/>
            <person name="Tsamla T."/>
            <person name="Vassiliev H."/>
            <person name="Vo A."/>
            <person name="Wangchuk T."/>
            <person name="Wangdi T."/>
            <person name="Weiand M."/>
            <person name="Wilkinson J."/>
            <person name="Wilson A."/>
            <person name="Yadav S."/>
            <person name="Young G."/>
            <person name="Yu Q."/>
            <person name="Zembek L."/>
            <person name="Zhong D."/>
            <person name="Zimmer A."/>
            <person name="Zwirko Z."/>
            <person name="Jaffe D.B."/>
            <person name="Alvarez P."/>
            <person name="Brockman W."/>
            <person name="Butler J."/>
            <person name="Chin C."/>
            <person name="Gnerre S."/>
            <person name="Grabherr M."/>
            <person name="Kleber M."/>
            <person name="Mauceli E."/>
            <person name="MacCallum I."/>
        </authorList>
    </citation>
    <scope>NUCLEOTIDE SEQUENCE [LARGE SCALE GENOMIC DNA]</scope>
    <source>
        <strain evidence="2 3">TSC#14021-0224.01</strain>
    </source>
</reference>
<name>A0A0Q5UHI9_DROER</name>
<dbReference type="SUPFAM" id="SSF81296">
    <property type="entry name" value="E set domains"/>
    <property type="match status" value="1"/>
</dbReference>
<dbReference type="InterPro" id="IPR010512">
    <property type="entry name" value="DUF1091"/>
</dbReference>
<dbReference type="KEGG" id="der:26526679"/>
<evidence type="ECO:0000313" key="2">
    <source>
        <dbReference type="EMBL" id="KQS44323.1"/>
    </source>
</evidence>
<evidence type="ECO:0000256" key="1">
    <source>
        <dbReference type="SAM" id="SignalP"/>
    </source>
</evidence>
<proteinExistence type="predicted"/>
<accession>A0A0Q5UHI9</accession>
<organism evidence="2 3">
    <name type="scientific">Drosophila erecta</name>
    <name type="common">Fruit fly</name>
    <dbReference type="NCBI Taxonomy" id="7220"/>
    <lineage>
        <taxon>Eukaryota</taxon>
        <taxon>Metazoa</taxon>
        <taxon>Ecdysozoa</taxon>
        <taxon>Arthropoda</taxon>
        <taxon>Hexapoda</taxon>
        <taxon>Insecta</taxon>
        <taxon>Pterygota</taxon>
        <taxon>Neoptera</taxon>
        <taxon>Endopterygota</taxon>
        <taxon>Diptera</taxon>
        <taxon>Brachycera</taxon>
        <taxon>Muscomorpha</taxon>
        <taxon>Ephydroidea</taxon>
        <taxon>Drosophilidae</taxon>
        <taxon>Drosophila</taxon>
        <taxon>Sophophora</taxon>
    </lineage>
</organism>
<dbReference type="SMART" id="SM00697">
    <property type="entry name" value="DM8"/>
    <property type="match status" value="1"/>
</dbReference>
<dbReference type="OrthoDB" id="8060832at2759"/>
<dbReference type="Gene3D" id="2.60.40.770">
    <property type="match status" value="1"/>
</dbReference>
<sequence>MLARFCLLVIFLRLQFGLAKNNYDIAIKSLSCKIIAKTYVNNFDCILVRQRTAVVAVKFSLNQTIEHFDVHGTFDFLKKDKNRMNIADMKMDGCKYLGSMYQNNIVGKLFKRLKSVSNLPANCPVLKGKLYEIRNYTFISDEFPPGAPQAKWQVRLKMLKSSELVADVSIEGAVVYNT</sequence>
<dbReference type="Pfam" id="PF06477">
    <property type="entry name" value="DUF1091"/>
    <property type="match status" value="1"/>
</dbReference>
<dbReference type="Proteomes" id="UP000008711">
    <property type="component" value="Unassembled WGS sequence"/>
</dbReference>
<gene>
    <name evidence="2" type="primary">Dere\GG26855</name>
    <name evidence="2" type="synonym">GG26855</name>
    <name evidence="2" type="ORF">Dere_GG26855</name>
</gene>
<dbReference type="PANTHER" id="PTHR20898:SF0">
    <property type="entry name" value="DAEDALUS ON 3-RELATED"/>
    <property type="match status" value="1"/>
</dbReference>
<evidence type="ECO:0000313" key="3">
    <source>
        <dbReference type="Proteomes" id="UP000008711"/>
    </source>
</evidence>
<feature type="signal peptide" evidence="1">
    <location>
        <begin position="1"/>
        <end position="19"/>
    </location>
</feature>
<keyword evidence="3" id="KW-1185">Reference proteome</keyword>
<dbReference type="PANTHER" id="PTHR20898">
    <property type="entry name" value="DAEDALUS ON 3-RELATED-RELATED"/>
    <property type="match status" value="1"/>
</dbReference>
<keyword evidence="1" id="KW-0732">Signal</keyword>
<feature type="chain" id="PRO_5006264507" description="MD-2-related lipid-recognition domain-containing protein" evidence="1">
    <location>
        <begin position="20"/>
        <end position="178"/>
    </location>
</feature>
<dbReference type="InterPro" id="IPR014756">
    <property type="entry name" value="Ig_E-set"/>
</dbReference>
<dbReference type="EMBL" id="CH954178">
    <property type="protein sequence ID" value="KQS44323.1"/>
    <property type="molecule type" value="Genomic_DNA"/>
</dbReference>
<evidence type="ECO:0008006" key="4">
    <source>
        <dbReference type="Google" id="ProtNLM"/>
    </source>
</evidence>
<protein>
    <recommendedName>
        <fullName evidence="4">MD-2-related lipid-recognition domain-containing protein</fullName>
    </recommendedName>
</protein>
<reference evidence="2 3" key="2">
    <citation type="journal article" date="2008" name="Bioinformatics">
        <title>Assembly reconciliation.</title>
        <authorList>
            <person name="Zimin A.V."/>
            <person name="Smith D.R."/>
            <person name="Sutton G."/>
            <person name="Yorke J.A."/>
        </authorList>
    </citation>
    <scope>NUCLEOTIDE SEQUENCE [LARGE SCALE GENOMIC DNA]</scope>
    <source>
        <strain evidence="2 3">TSC#14021-0224.01</strain>
    </source>
</reference>